<organism evidence="8 9">
    <name type="scientific">Patellaria atrata CBS 101060</name>
    <dbReference type="NCBI Taxonomy" id="1346257"/>
    <lineage>
        <taxon>Eukaryota</taxon>
        <taxon>Fungi</taxon>
        <taxon>Dikarya</taxon>
        <taxon>Ascomycota</taxon>
        <taxon>Pezizomycotina</taxon>
        <taxon>Dothideomycetes</taxon>
        <taxon>Dothideomycetes incertae sedis</taxon>
        <taxon>Patellariales</taxon>
        <taxon>Patellariaceae</taxon>
        <taxon>Patellaria</taxon>
    </lineage>
</organism>
<dbReference type="Gene3D" id="1.10.630.10">
    <property type="entry name" value="Cytochrome P450"/>
    <property type="match status" value="2"/>
</dbReference>
<evidence type="ECO:0000256" key="2">
    <source>
        <dbReference type="ARBA" id="ARBA00010617"/>
    </source>
</evidence>
<dbReference type="CDD" id="cd11041">
    <property type="entry name" value="CYP503A1-like"/>
    <property type="match status" value="1"/>
</dbReference>
<comment type="cofactor">
    <cofactor evidence="1">
        <name>heme</name>
        <dbReference type="ChEBI" id="CHEBI:30413"/>
    </cofactor>
</comment>
<dbReference type="GO" id="GO:0020037">
    <property type="term" value="F:heme binding"/>
    <property type="evidence" value="ECO:0007669"/>
    <property type="project" value="InterPro"/>
</dbReference>
<keyword evidence="6" id="KW-0503">Monooxygenase</keyword>
<dbReference type="AlphaFoldDB" id="A0A9P4SAB2"/>
<dbReference type="OrthoDB" id="1844152at2759"/>
<dbReference type="Proteomes" id="UP000799429">
    <property type="component" value="Unassembled WGS sequence"/>
</dbReference>
<evidence type="ECO:0000256" key="6">
    <source>
        <dbReference type="RuleBase" id="RU000461"/>
    </source>
</evidence>
<dbReference type="PANTHER" id="PTHR46206:SF7">
    <property type="entry name" value="P450, PUTATIVE (EUROFUNG)-RELATED"/>
    <property type="match status" value="1"/>
</dbReference>
<keyword evidence="7" id="KW-0812">Transmembrane</keyword>
<keyword evidence="6" id="KW-0349">Heme</keyword>
<dbReference type="GO" id="GO:0004497">
    <property type="term" value="F:monooxygenase activity"/>
    <property type="evidence" value="ECO:0007669"/>
    <property type="project" value="UniProtKB-KW"/>
</dbReference>
<evidence type="ECO:0000256" key="4">
    <source>
        <dbReference type="ARBA" id="ARBA00023002"/>
    </source>
</evidence>
<reference evidence="8" key="1">
    <citation type="journal article" date="2020" name="Stud. Mycol.">
        <title>101 Dothideomycetes genomes: a test case for predicting lifestyles and emergence of pathogens.</title>
        <authorList>
            <person name="Haridas S."/>
            <person name="Albert R."/>
            <person name="Binder M."/>
            <person name="Bloem J."/>
            <person name="Labutti K."/>
            <person name="Salamov A."/>
            <person name="Andreopoulos B."/>
            <person name="Baker S."/>
            <person name="Barry K."/>
            <person name="Bills G."/>
            <person name="Bluhm B."/>
            <person name="Cannon C."/>
            <person name="Castanera R."/>
            <person name="Culley D."/>
            <person name="Daum C."/>
            <person name="Ezra D."/>
            <person name="Gonzalez J."/>
            <person name="Henrissat B."/>
            <person name="Kuo A."/>
            <person name="Liang C."/>
            <person name="Lipzen A."/>
            <person name="Lutzoni F."/>
            <person name="Magnuson J."/>
            <person name="Mondo S."/>
            <person name="Nolan M."/>
            <person name="Ohm R."/>
            <person name="Pangilinan J."/>
            <person name="Park H.-J."/>
            <person name="Ramirez L."/>
            <person name="Alfaro M."/>
            <person name="Sun H."/>
            <person name="Tritt A."/>
            <person name="Yoshinaga Y."/>
            <person name="Zwiers L.-H."/>
            <person name="Turgeon B."/>
            <person name="Goodwin S."/>
            <person name="Spatafora J."/>
            <person name="Crous P."/>
            <person name="Grigoriev I."/>
        </authorList>
    </citation>
    <scope>NUCLEOTIDE SEQUENCE</scope>
    <source>
        <strain evidence="8">CBS 101060</strain>
    </source>
</reference>
<keyword evidence="9" id="KW-1185">Reference proteome</keyword>
<comment type="caution">
    <text evidence="8">The sequence shown here is derived from an EMBL/GenBank/DDBJ whole genome shotgun (WGS) entry which is preliminary data.</text>
</comment>
<accession>A0A9P4SAB2</accession>
<comment type="similarity">
    <text evidence="2 6">Belongs to the cytochrome P450 family.</text>
</comment>
<dbReference type="InterPro" id="IPR002403">
    <property type="entry name" value="Cyt_P450_E_grp-IV"/>
</dbReference>
<name>A0A9P4SAB2_9PEZI</name>
<dbReference type="PANTHER" id="PTHR46206">
    <property type="entry name" value="CYTOCHROME P450"/>
    <property type="match status" value="1"/>
</dbReference>
<evidence type="ECO:0000313" key="8">
    <source>
        <dbReference type="EMBL" id="KAF2838937.1"/>
    </source>
</evidence>
<feature type="transmembrane region" description="Helical" evidence="7">
    <location>
        <begin position="12"/>
        <end position="34"/>
    </location>
</feature>
<proteinExistence type="inferred from homology"/>
<dbReference type="InterPro" id="IPR036396">
    <property type="entry name" value="Cyt_P450_sf"/>
</dbReference>
<dbReference type="InterPro" id="IPR017972">
    <property type="entry name" value="Cyt_P450_CS"/>
</dbReference>
<dbReference type="Pfam" id="PF00067">
    <property type="entry name" value="p450"/>
    <property type="match status" value="2"/>
</dbReference>
<dbReference type="SUPFAM" id="SSF48264">
    <property type="entry name" value="Cytochrome P450"/>
    <property type="match status" value="1"/>
</dbReference>
<dbReference type="PRINTS" id="PR00465">
    <property type="entry name" value="EP450IV"/>
</dbReference>
<evidence type="ECO:0000256" key="7">
    <source>
        <dbReference type="SAM" id="Phobius"/>
    </source>
</evidence>
<keyword evidence="7" id="KW-1133">Transmembrane helix</keyword>
<keyword evidence="7" id="KW-0472">Membrane</keyword>
<protein>
    <submittedName>
        <fullName evidence="8">Cytochrome P450</fullName>
    </submittedName>
</protein>
<evidence type="ECO:0000256" key="3">
    <source>
        <dbReference type="ARBA" id="ARBA00022723"/>
    </source>
</evidence>
<evidence type="ECO:0000256" key="1">
    <source>
        <dbReference type="ARBA" id="ARBA00001971"/>
    </source>
</evidence>
<dbReference type="PROSITE" id="PS00086">
    <property type="entry name" value="CYTOCHROME_P450"/>
    <property type="match status" value="1"/>
</dbReference>
<evidence type="ECO:0000313" key="9">
    <source>
        <dbReference type="Proteomes" id="UP000799429"/>
    </source>
</evidence>
<dbReference type="InterPro" id="IPR001128">
    <property type="entry name" value="Cyt_P450"/>
</dbReference>
<keyword evidence="4 6" id="KW-0560">Oxidoreductase</keyword>
<keyword evidence="3 6" id="KW-0479">Metal-binding</keyword>
<dbReference type="EMBL" id="MU006096">
    <property type="protein sequence ID" value="KAF2838937.1"/>
    <property type="molecule type" value="Genomic_DNA"/>
</dbReference>
<dbReference type="GO" id="GO:0016705">
    <property type="term" value="F:oxidoreductase activity, acting on paired donors, with incorporation or reduction of molecular oxygen"/>
    <property type="evidence" value="ECO:0007669"/>
    <property type="project" value="InterPro"/>
</dbReference>
<keyword evidence="5 6" id="KW-0408">Iron</keyword>
<dbReference type="GO" id="GO:0005506">
    <property type="term" value="F:iron ion binding"/>
    <property type="evidence" value="ECO:0007669"/>
    <property type="project" value="InterPro"/>
</dbReference>
<gene>
    <name evidence="8" type="ORF">M501DRAFT_1024728</name>
</gene>
<evidence type="ECO:0000256" key="5">
    <source>
        <dbReference type="ARBA" id="ARBA00023004"/>
    </source>
</evidence>
<sequence>MHSHISVAIYERFPVIIIVLSTIAAFIFIPHILIQDPISQLPIIGIEHGNTEKRRQAFIATKLPDDILSFDEPVGESLSAKYTKLIFKNPIFPHTVKQNLTPALVRLNPRISQEVEEAITREIPPCKDWTKVNVNQKLLRIVAMVSGCVFIGPEISRSEAYIDAAINYTIELVVATNAVKKVRPILRSFPTWRLAEIKSLDRWVEEAYAFLNQWLRQGEMQRKGRWLMGNAKDFEVDTDEDMARIQLGISFASIHTTTLTATNALYSFAAWPEYIEPVRDEIRTVLAQHDGIFTTRAIQDMKKLDSFIKESARQFPASLDAYRYLCGATARNQFISVTQNVMTFGYGRHACPGRFFAANEIKMIVAKMLLRWDMKNIGEEGRCDSIYFGGQSFPDPTKELLLKKVQD</sequence>